<dbReference type="EMBL" id="JAVDWV010000029">
    <property type="protein sequence ID" value="MDR7157128.1"/>
    <property type="molecule type" value="Genomic_DNA"/>
</dbReference>
<keyword evidence="3" id="KW-0804">Transcription</keyword>
<keyword evidence="1" id="KW-0805">Transcription regulation</keyword>
<dbReference type="RefSeq" id="WP_310227653.1">
    <property type="nucleotide sequence ID" value="NZ_JAVDWV010000029.1"/>
</dbReference>
<dbReference type="Pfam" id="PF00196">
    <property type="entry name" value="GerE"/>
    <property type="match status" value="1"/>
</dbReference>
<evidence type="ECO:0000313" key="5">
    <source>
        <dbReference type="EMBL" id="MDR7157128.1"/>
    </source>
</evidence>
<keyword evidence="6" id="KW-1185">Reference proteome</keyword>
<dbReference type="PANTHER" id="PTHR44688:SF16">
    <property type="entry name" value="DNA-BINDING TRANSCRIPTIONAL ACTIVATOR DEVR_DOSR"/>
    <property type="match status" value="1"/>
</dbReference>
<protein>
    <submittedName>
        <fullName evidence="5">LuxR family quorum-sensing system transcriptional regulator CciR</fullName>
    </submittedName>
</protein>
<evidence type="ECO:0000256" key="2">
    <source>
        <dbReference type="ARBA" id="ARBA00023125"/>
    </source>
</evidence>
<keyword evidence="2" id="KW-0238">DNA-binding</keyword>
<dbReference type="SUPFAM" id="SSF46894">
    <property type="entry name" value="C-terminal effector domain of the bipartite response regulators"/>
    <property type="match status" value="1"/>
</dbReference>
<accession>A0ABU1X6B4</accession>
<name>A0ABU1X6B4_SPHXE</name>
<gene>
    <name evidence="5" type="ORF">J2W40_003976</name>
</gene>
<organism evidence="5 6">
    <name type="scientific">Sphingobium xenophagum</name>
    <dbReference type="NCBI Taxonomy" id="121428"/>
    <lineage>
        <taxon>Bacteria</taxon>
        <taxon>Pseudomonadati</taxon>
        <taxon>Pseudomonadota</taxon>
        <taxon>Alphaproteobacteria</taxon>
        <taxon>Sphingomonadales</taxon>
        <taxon>Sphingomonadaceae</taxon>
        <taxon>Sphingobium</taxon>
    </lineage>
</organism>
<sequence length="260" mass="28579">MATHFKCVVDAVANGDDFAAAMKGLTDQLGFQYFALTHHVDLARASGGAIHLHNYPTQWADYYHRHALGVTDPVHRASHVARVGFPWSHMAAMIPLSGRDRRILALGREHGIGDGFTVPAVHVPGEARGSCSFANEAGRPIPHDMLPLAEVAGLFAFEGARRLWSIGSLGQTPPRPMLTDRQRDCVLWVARGKSDWEISLILKVGEETVARHIKQACERYGVNKRTYLVILTLFDGTLTFNTDLRGYFSPPILPFSGIAA</sequence>
<reference evidence="5 6" key="1">
    <citation type="submission" date="2023-07" db="EMBL/GenBank/DDBJ databases">
        <title>Sorghum-associated microbial communities from plants grown in Nebraska, USA.</title>
        <authorList>
            <person name="Schachtman D."/>
        </authorList>
    </citation>
    <scope>NUCLEOTIDE SEQUENCE [LARGE SCALE GENOMIC DNA]</scope>
    <source>
        <strain evidence="5 6">4256</strain>
    </source>
</reference>
<dbReference type="InterPro" id="IPR005143">
    <property type="entry name" value="TF_LuxR_autoind-bd_dom"/>
</dbReference>
<dbReference type="InterPro" id="IPR000792">
    <property type="entry name" value="Tscrpt_reg_LuxR_C"/>
</dbReference>
<evidence type="ECO:0000256" key="1">
    <source>
        <dbReference type="ARBA" id="ARBA00023015"/>
    </source>
</evidence>
<dbReference type="InterPro" id="IPR036388">
    <property type="entry name" value="WH-like_DNA-bd_sf"/>
</dbReference>
<evidence type="ECO:0000313" key="6">
    <source>
        <dbReference type="Proteomes" id="UP001267638"/>
    </source>
</evidence>
<evidence type="ECO:0000256" key="3">
    <source>
        <dbReference type="ARBA" id="ARBA00023163"/>
    </source>
</evidence>
<feature type="domain" description="HTH luxR-type" evidence="4">
    <location>
        <begin position="171"/>
        <end position="236"/>
    </location>
</feature>
<dbReference type="SUPFAM" id="SSF75516">
    <property type="entry name" value="Pheromone-binding domain of LuxR-like quorum-sensing transcription factors"/>
    <property type="match status" value="1"/>
</dbReference>
<dbReference type="InterPro" id="IPR016032">
    <property type="entry name" value="Sig_transdc_resp-reg_C-effctor"/>
</dbReference>
<dbReference type="PANTHER" id="PTHR44688">
    <property type="entry name" value="DNA-BINDING TRANSCRIPTIONAL ACTIVATOR DEVR_DOSR"/>
    <property type="match status" value="1"/>
</dbReference>
<evidence type="ECO:0000259" key="4">
    <source>
        <dbReference type="PROSITE" id="PS50043"/>
    </source>
</evidence>
<dbReference type="InterPro" id="IPR036693">
    <property type="entry name" value="TF_LuxR_autoind-bd_dom_sf"/>
</dbReference>
<dbReference type="PROSITE" id="PS50043">
    <property type="entry name" value="HTH_LUXR_2"/>
    <property type="match status" value="1"/>
</dbReference>
<dbReference type="Gene3D" id="1.10.10.10">
    <property type="entry name" value="Winged helix-like DNA-binding domain superfamily/Winged helix DNA-binding domain"/>
    <property type="match status" value="1"/>
</dbReference>
<dbReference type="Gene3D" id="3.30.450.80">
    <property type="entry name" value="Transcription factor LuxR-like, autoinducer-binding domain"/>
    <property type="match status" value="1"/>
</dbReference>
<dbReference type="Proteomes" id="UP001267638">
    <property type="component" value="Unassembled WGS sequence"/>
</dbReference>
<dbReference type="Pfam" id="PF03472">
    <property type="entry name" value="Autoind_bind"/>
    <property type="match status" value="1"/>
</dbReference>
<proteinExistence type="predicted"/>
<dbReference type="SMART" id="SM00421">
    <property type="entry name" value="HTH_LUXR"/>
    <property type="match status" value="1"/>
</dbReference>
<comment type="caution">
    <text evidence="5">The sequence shown here is derived from an EMBL/GenBank/DDBJ whole genome shotgun (WGS) entry which is preliminary data.</text>
</comment>
<dbReference type="CDD" id="cd06170">
    <property type="entry name" value="LuxR_C_like"/>
    <property type="match status" value="1"/>
</dbReference>